<evidence type="ECO:0000256" key="7">
    <source>
        <dbReference type="ARBA" id="ARBA00022991"/>
    </source>
</evidence>
<evidence type="ECO:0000256" key="1">
    <source>
        <dbReference type="ARBA" id="ARBA00001932"/>
    </source>
</evidence>
<dbReference type="PROSITE" id="PS00691">
    <property type="entry name" value="DNA_PHOTOLYASES_1_2"/>
    <property type="match status" value="1"/>
</dbReference>
<dbReference type="InterPro" id="IPR006050">
    <property type="entry name" value="DNA_photolyase_N"/>
</dbReference>
<feature type="binding site" evidence="12">
    <location>
        <begin position="369"/>
        <end position="371"/>
    </location>
    <ligand>
        <name>FAD</name>
        <dbReference type="ChEBI" id="CHEBI:57692"/>
    </ligand>
</feature>
<evidence type="ECO:0000256" key="2">
    <source>
        <dbReference type="ARBA" id="ARBA00005862"/>
    </source>
</evidence>
<keyword evidence="5 12" id="KW-0285">Flavoprotein</keyword>
<sequence length="463" mass="53711">MKALFWFRRDLRLYGNEALIEAVQSGARDALFFVSKKQWEIHDAAPIQIDMALRRVAELGKMLAQYGISLHVIEAPLFSDQITSLCSLVEQHKFKQVYANAEYEINERARDKSIAHALESGGVGFRLFDGDVIAKPGSIRTGSGEMFKVFTPFKNAWLKANFDFHAIYNVWPLSENPINWATPDTLMSDGTSAKWPIDDQTLRMITEAFIDEKLVTYKEKRDFPAIKGTSGLSPYLALGIVSVKQLLGAIQSKFPDILQQTGRPEFCWINELVWREFYRHLIVEWPHLCKHRNFNNKYDYVSWRDDDESFRLWCEGKTGYPLVDAAMRQLNQTGWMHNRLRMVVASFLTKHLLIDWRWGEHYFMRHLIDGDLASNNGGWQWAASTGCDAQPYFRIFNPITQSEKFDPKGDFIRKYIPELQAVPDKYIHFPHDYLALMKDIDYPKPIVDHKAARERALLAFKVE</sequence>
<dbReference type="Pfam" id="PF00875">
    <property type="entry name" value="DNA_photolyase"/>
    <property type="match status" value="1"/>
</dbReference>
<dbReference type="PANTHER" id="PTHR11455">
    <property type="entry name" value="CRYPTOCHROME"/>
    <property type="match status" value="1"/>
</dbReference>
<evidence type="ECO:0000313" key="17">
    <source>
        <dbReference type="Proteomes" id="UP000664904"/>
    </source>
</evidence>
<dbReference type="InterPro" id="IPR002081">
    <property type="entry name" value="Cryptochrome/DNA_photolyase_1"/>
</dbReference>
<comment type="similarity">
    <text evidence="14">Belongs to the DNA photolyase family.</text>
</comment>
<evidence type="ECO:0000256" key="11">
    <source>
        <dbReference type="ARBA" id="ARBA00083107"/>
    </source>
</evidence>
<feature type="site" description="Electron transfer via tryptophanyl radical" evidence="13">
    <location>
        <position position="303"/>
    </location>
</feature>
<feature type="binding site" evidence="12">
    <location>
        <begin position="229"/>
        <end position="233"/>
    </location>
    <ligand>
        <name>FAD</name>
        <dbReference type="ChEBI" id="CHEBI:57692"/>
    </ligand>
</feature>
<comment type="cofactor">
    <cofactor evidence="1">
        <name>(6R)-5,10-methylene-5,6,7,8-tetrahydrofolate</name>
        <dbReference type="ChEBI" id="CHEBI:15636"/>
    </cofactor>
</comment>
<reference evidence="16" key="1">
    <citation type="submission" date="2021-03" db="EMBL/GenBank/DDBJ databases">
        <title>Complete Genome of Pseudoalteromonas xiamenensis STKMTI.2, a new potential marine bacterium producing anti-Vibrio compounds.</title>
        <authorList>
            <person name="Handayani D.P."/>
            <person name="Isnansetyo A."/>
            <person name="Istiqomah I."/>
            <person name="Jumina J."/>
        </authorList>
    </citation>
    <scope>NUCLEOTIDE SEQUENCE</scope>
    <source>
        <strain evidence="16">STKMTI.2</strain>
        <plasmid evidence="16">unnamed5</plasmid>
    </source>
</reference>
<dbReference type="Pfam" id="PF03441">
    <property type="entry name" value="FAD_binding_7"/>
    <property type="match status" value="1"/>
</dbReference>
<accession>A0A975DK00</accession>
<dbReference type="PRINTS" id="PR00147">
    <property type="entry name" value="DNAPHOTLYASE"/>
</dbReference>
<dbReference type="NCBIfam" id="NF007955">
    <property type="entry name" value="PRK10674.1"/>
    <property type="match status" value="1"/>
</dbReference>
<evidence type="ECO:0000313" key="16">
    <source>
        <dbReference type="EMBL" id="QTH73127.1"/>
    </source>
</evidence>
<evidence type="ECO:0000259" key="15">
    <source>
        <dbReference type="PROSITE" id="PS51645"/>
    </source>
</evidence>
<evidence type="ECO:0000256" key="8">
    <source>
        <dbReference type="ARBA" id="ARBA00031671"/>
    </source>
</evidence>
<evidence type="ECO:0000256" key="10">
    <source>
        <dbReference type="ARBA" id="ARBA00059220"/>
    </source>
</evidence>
<dbReference type="RefSeq" id="WP_208844746.1">
    <property type="nucleotide sequence ID" value="NZ_CP072135.1"/>
</dbReference>
<dbReference type="GO" id="GO:0000719">
    <property type="term" value="P:photoreactive repair"/>
    <property type="evidence" value="ECO:0007669"/>
    <property type="project" value="UniProtKB-ARBA"/>
</dbReference>
<dbReference type="GO" id="GO:0009416">
    <property type="term" value="P:response to light stimulus"/>
    <property type="evidence" value="ECO:0007669"/>
    <property type="project" value="TreeGrafter"/>
</dbReference>
<evidence type="ECO:0000256" key="14">
    <source>
        <dbReference type="RuleBase" id="RU004182"/>
    </source>
</evidence>
<dbReference type="GO" id="GO:0071949">
    <property type="term" value="F:FAD binding"/>
    <property type="evidence" value="ECO:0007669"/>
    <property type="project" value="TreeGrafter"/>
</dbReference>
<dbReference type="SUPFAM" id="SSF52425">
    <property type="entry name" value="Cryptochrome/photolyase, N-terminal domain"/>
    <property type="match status" value="1"/>
</dbReference>
<comment type="similarity">
    <text evidence="2">Belongs to the DNA photolyase class-1 family.</text>
</comment>
<dbReference type="Gene3D" id="1.25.40.80">
    <property type="match status" value="1"/>
</dbReference>
<feature type="binding site" evidence="12">
    <location>
        <begin position="271"/>
        <end position="278"/>
    </location>
    <ligand>
        <name>FAD</name>
        <dbReference type="ChEBI" id="CHEBI:57692"/>
    </ligand>
</feature>
<dbReference type="InterPro" id="IPR014729">
    <property type="entry name" value="Rossmann-like_a/b/a_fold"/>
</dbReference>
<gene>
    <name evidence="16" type="primary">phrB</name>
    <name evidence="16" type="ORF">J5O05_20165</name>
</gene>
<evidence type="ECO:0000256" key="5">
    <source>
        <dbReference type="ARBA" id="ARBA00022630"/>
    </source>
</evidence>
<organism evidence="16 17">
    <name type="scientific">Pseudoalteromonas xiamenensis</name>
    <dbReference type="NCBI Taxonomy" id="882626"/>
    <lineage>
        <taxon>Bacteria</taxon>
        <taxon>Pseudomonadati</taxon>
        <taxon>Pseudomonadota</taxon>
        <taxon>Gammaproteobacteria</taxon>
        <taxon>Alteromonadales</taxon>
        <taxon>Pseudoalteromonadaceae</taxon>
        <taxon>Pseudoalteromonas</taxon>
    </lineage>
</organism>
<proteinExistence type="inferred from homology"/>
<feature type="site" description="Electron transfer via tryptophanyl radical" evidence="13">
    <location>
        <position position="379"/>
    </location>
</feature>
<evidence type="ECO:0000256" key="6">
    <source>
        <dbReference type="ARBA" id="ARBA00022827"/>
    </source>
</evidence>
<dbReference type="Proteomes" id="UP000664904">
    <property type="component" value="Plasmid unnamed5"/>
</dbReference>
<dbReference type="Gene3D" id="3.40.50.620">
    <property type="entry name" value="HUPs"/>
    <property type="match status" value="1"/>
</dbReference>
<feature type="binding site" evidence="12">
    <location>
        <position position="217"/>
    </location>
    <ligand>
        <name>FAD</name>
        <dbReference type="ChEBI" id="CHEBI:57692"/>
    </ligand>
</feature>
<dbReference type="KEGG" id="pxi:J5O05_20165"/>
<keyword evidence="7 14" id="KW-0157">Chromophore</keyword>
<geneLocation type="plasmid" evidence="16 17">
    <name>unnamed5</name>
</geneLocation>
<dbReference type="Gene3D" id="1.10.579.10">
    <property type="entry name" value="DNA Cyclobutane Dipyrimidine Photolyase, subunit A, domain 3"/>
    <property type="match status" value="1"/>
</dbReference>
<evidence type="ECO:0000256" key="13">
    <source>
        <dbReference type="PIRSR" id="PIRSR602081-2"/>
    </source>
</evidence>
<protein>
    <recommendedName>
        <fullName evidence="4">Deoxyribodipyrimidine photo-lyase</fullName>
        <ecNumber evidence="3">4.1.99.3</ecNumber>
    </recommendedName>
    <alternativeName>
        <fullName evidence="8">DNA photolyase</fullName>
    </alternativeName>
    <alternativeName>
        <fullName evidence="11">Photoreactivating enzyme</fullName>
    </alternativeName>
</protein>
<feature type="site" description="Electron transfer via tryptophanyl radical" evidence="13">
    <location>
        <position position="356"/>
    </location>
</feature>
<dbReference type="InterPro" id="IPR005101">
    <property type="entry name" value="Cryptochr/Photolyase_FAD-bd"/>
</dbReference>
<evidence type="ECO:0000256" key="3">
    <source>
        <dbReference type="ARBA" id="ARBA00013149"/>
    </source>
</evidence>
<keyword evidence="16" id="KW-0456">Lyase</keyword>
<keyword evidence="16" id="KW-0614">Plasmid</keyword>
<dbReference type="EMBL" id="CP072135">
    <property type="protein sequence ID" value="QTH73127.1"/>
    <property type="molecule type" value="Genomic_DNA"/>
</dbReference>
<dbReference type="PROSITE" id="PS00394">
    <property type="entry name" value="DNA_PHOTOLYASES_1_1"/>
    <property type="match status" value="1"/>
</dbReference>
<comment type="cofactor">
    <cofactor evidence="12">
        <name>FAD</name>
        <dbReference type="ChEBI" id="CHEBI:57692"/>
    </cofactor>
    <text evidence="12">Binds 1 FAD per subunit.</text>
</comment>
<evidence type="ECO:0000256" key="4">
    <source>
        <dbReference type="ARBA" id="ARBA00014046"/>
    </source>
</evidence>
<dbReference type="SUPFAM" id="SSF48173">
    <property type="entry name" value="Cryptochrome/photolyase FAD-binding domain"/>
    <property type="match status" value="1"/>
</dbReference>
<dbReference type="GO" id="GO:0003904">
    <property type="term" value="F:deoxyribodipyrimidine photo-lyase activity"/>
    <property type="evidence" value="ECO:0007669"/>
    <property type="project" value="UniProtKB-EC"/>
</dbReference>
<feature type="domain" description="Photolyase/cryptochrome alpha/beta" evidence="15">
    <location>
        <begin position="1"/>
        <end position="133"/>
    </location>
</feature>
<dbReference type="FunFam" id="1.10.579.10:FF:000003">
    <property type="entry name" value="Deoxyribodipyrimidine photo-lyase"/>
    <property type="match status" value="1"/>
</dbReference>
<keyword evidence="6 12" id="KW-0274">FAD</keyword>
<name>A0A975DK00_9GAMM</name>
<dbReference type="InterPro" id="IPR036155">
    <property type="entry name" value="Crypto/Photolyase_N_sf"/>
</dbReference>
<evidence type="ECO:0000256" key="9">
    <source>
        <dbReference type="ARBA" id="ARBA00033999"/>
    </source>
</evidence>
<keyword evidence="17" id="KW-1185">Reference proteome</keyword>
<feature type="binding site" evidence="12">
    <location>
        <position position="268"/>
    </location>
    <ligand>
        <name>FAD</name>
        <dbReference type="ChEBI" id="CHEBI:57692"/>
    </ligand>
</feature>
<dbReference type="AlphaFoldDB" id="A0A975DK00"/>
<dbReference type="InterPro" id="IPR036134">
    <property type="entry name" value="Crypto/Photolyase_FAD-like_sf"/>
</dbReference>
<dbReference type="PROSITE" id="PS51645">
    <property type="entry name" value="PHR_CRY_ALPHA_BETA"/>
    <property type="match status" value="1"/>
</dbReference>
<comment type="catalytic activity">
    <reaction evidence="9">
        <text>cyclobutadipyrimidine (in DNA) = 2 pyrimidine residues (in DNA).</text>
        <dbReference type="EC" id="4.1.99.3"/>
    </reaction>
</comment>
<dbReference type="GO" id="GO:0003677">
    <property type="term" value="F:DNA binding"/>
    <property type="evidence" value="ECO:0007669"/>
    <property type="project" value="TreeGrafter"/>
</dbReference>
<dbReference type="PANTHER" id="PTHR11455:SF9">
    <property type="entry name" value="CRYPTOCHROME CIRCADIAN CLOCK 5 ISOFORM X1"/>
    <property type="match status" value="1"/>
</dbReference>
<comment type="function">
    <text evidence="10">Involved in repair of UV radiation-induced DNA damage. Catalyzes the light-dependent monomerization (300-600 nm) of cyclobutyl pyrimidine dimers (in cis-syn configuration), which are formed between adjacent bases on the same DNA strand upon exposure to ultraviolet radiation.</text>
</comment>
<dbReference type="InterPro" id="IPR018394">
    <property type="entry name" value="DNA_photolyase_1_CS_C"/>
</dbReference>
<evidence type="ECO:0000256" key="12">
    <source>
        <dbReference type="PIRSR" id="PIRSR602081-1"/>
    </source>
</evidence>
<dbReference type="EC" id="4.1.99.3" evidence="3"/>